<organism evidence="1 2">
    <name type="scientific">Dolosigranulum pigrum</name>
    <dbReference type="NCBI Taxonomy" id="29394"/>
    <lineage>
        <taxon>Bacteria</taxon>
        <taxon>Bacillati</taxon>
        <taxon>Bacillota</taxon>
        <taxon>Bacilli</taxon>
        <taxon>Lactobacillales</taxon>
        <taxon>Carnobacteriaceae</taxon>
        <taxon>Dolosigranulum</taxon>
    </lineage>
</organism>
<sequence length="141" mass="15706">MEAQQSLVTETLDSDTYNLEHSVSTLNLSEEEKERLIEEALNFFREATSKSVLRSHKDEMSTVIRTLSPEQVKEAARHTSLSGNLVGAIPKVGIPLAAIYHLRAHQLEKAAENGWGLKVTFTADKNNPTSSGMNFSWSYVK</sequence>
<protein>
    <submittedName>
        <fullName evidence="1">Uncharacterized protein</fullName>
    </submittedName>
</protein>
<reference evidence="1 2" key="1">
    <citation type="submission" date="2017-01" db="EMBL/GenBank/DDBJ databases">
        <title>Complete Genome Sequence of Dolosigranulum pigrum isolated from a Patient with interstitial lung disease.</title>
        <authorList>
            <person name="Mukhopadhyay R."/>
            <person name="Joaquin J."/>
            <person name="Hogue R."/>
            <person name="Fitzgerald S."/>
            <person name="Jospin G."/>
            <person name="Eisen J.A."/>
            <person name="Chaturvedi V."/>
        </authorList>
    </citation>
    <scope>NUCLEOTIDE SEQUENCE [LARGE SCALE GENOMIC DNA]</scope>
    <source>
        <strain evidence="1 2">15S00348</strain>
    </source>
</reference>
<comment type="caution">
    <text evidence="1">The sequence shown here is derived from an EMBL/GenBank/DDBJ whole genome shotgun (WGS) entry which is preliminary data.</text>
</comment>
<name>A0A1S8KM64_9LACT</name>
<dbReference type="AlphaFoldDB" id="A0A1S8KM64"/>
<evidence type="ECO:0000313" key="1">
    <source>
        <dbReference type="EMBL" id="OOL80827.1"/>
    </source>
</evidence>
<gene>
    <name evidence="1" type="ORF">BWX42_02720</name>
</gene>
<evidence type="ECO:0000313" key="2">
    <source>
        <dbReference type="Proteomes" id="UP000190409"/>
    </source>
</evidence>
<accession>A0A1S8KM64</accession>
<proteinExistence type="predicted"/>
<dbReference type="Proteomes" id="UP000190409">
    <property type="component" value="Unassembled WGS sequence"/>
</dbReference>
<dbReference type="EMBL" id="MUYF01000003">
    <property type="protein sequence ID" value="OOL80827.1"/>
    <property type="molecule type" value="Genomic_DNA"/>
</dbReference>